<keyword evidence="20" id="KW-1185">Reference proteome</keyword>
<comment type="subcellular location">
    <subcellularLocation>
        <location evidence="2">Cell membrane</location>
    </subcellularLocation>
    <subcellularLocation>
        <location evidence="3">Cell projection</location>
    </subcellularLocation>
    <subcellularLocation>
        <location evidence="1">Membrane</location>
        <topology evidence="1">Single-pass membrane protein</topology>
    </subcellularLocation>
</comment>
<dbReference type="Pfam" id="PF07645">
    <property type="entry name" value="EGF_CA"/>
    <property type="match status" value="4"/>
</dbReference>
<dbReference type="InterPro" id="IPR019316">
    <property type="entry name" value="G8_domain"/>
</dbReference>
<evidence type="ECO:0000256" key="14">
    <source>
        <dbReference type="PROSITE-ProRule" id="PRU00076"/>
    </source>
</evidence>
<evidence type="ECO:0000259" key="18">
    <source>
        <dbReference type="PROSITE" id="PS51484"/>
    </source>
</evidence>
<dbReference type="InterPro" id="IPR013783">
    <property type="entry name" value="Ig-like_fold"/>
</dbReference>
<dbReference type="SUPFAM" id="SSF81296">
    <property type="entry name" value="E set domains"/>
    <property type="match status" value="5"/>
</dbReference>
<keyword evidence="5 14" id="KW-0245">EGF-like domain</keyword>
<evidence type="ECO:0000256" key="10">
    <source>
        <dbReference type="ARBA" id="ARBA00023136"/>
    </source>
</evidence>
<dbReference type="InterPro" id="IPR000152">
    <property type="entry name" value="EGF-type_Asp/Asn_hydroxyl_site"/>
</dbReference>
<dbReference type="InterPro" id="IPR011050">
    <property type="entry name" value="Pectin_lyase_fold/virulence"/>
</dbReference>
<dbReference type="EMBL" id="OU015568">
    <property type="protein sequence ID" value="CAG5076495.1"/>
    <property type="molecule type" value="Genomic_DNA"/>
</dbReference>
<proteinExistence type="predicted"/>
<keyword evidence="9" id="KW-1133">Transmembrane helix</keyword>
<evidence type="ECO:0000256" key="5">
    <source>
        <dbReference type="ARBA" id="ARBA00022536"/>
    </source>
</evidence>
<evidence type="ECO:0000259" key="17">
    <source>
        <dbReference type="PROSITE" id="PS50026"/>
    </source>
</evidence>
<evidence type="ECO:0000313" key="20">
    <source>
        <dbReference type="Proteomes" id="UP001158576"/>
    </source>
</evidence>
<feature type="domain" description="G8" evidence="18">
    <location>
        <begin position="3375"/>
        <end position="3515"/>
    </location>
</feature>
<dbReference type="InterPro" id="IPR001881">
    <property type="entry name" value="EGF-like_Ca-bd_dom"/>
</dbReference>
<gene>
    <name evidence="19" type="ORF">OKIOD_LOCUS32</name>
</gene>
<evidence type="ECO:0000256" key="15">
    <source>
        <dbReference type="SAM" id="MobiDB-lite"/>
    </source>
</evidence>
<comment type="caution">
    <text evidence="14">Lacks conserved residue(s) required for the propagation of feature annotation.</text>
</comment>
<dbReference type="InterPro" id="IPR018097">
    <property type="entry name" value="EGF_Ca-bd_CS"/>
</dbReference>
<feature type="domain" description="EGF-like" evidence="17">
    <location>
        <begin position="4757"/>
        <end position="4795"/>
    </location>
</feature>
<dbReference type="SMART" id="SM00179">
    <property type="entry name" value="EGF_CA"/>
    <property type="match status" value="6"/>
</dbReference>
<dbReference type="InterPro" id="IPR014756">
    <property type="entry name" value="Ig_E-set"/>
</dbReference>
<feature type="signal peptide" evidence="16">
    <location>
        <begin position="1"/>
        <end position="17"/>
    </location>
</feature>
<dbReference type="SMART" id="SM00710">
    <property type="entry name" value="PbH1"/>
    <property type="match status" value="8"/>
</dbReference>
<dbReference type="InterPro" id="IPR012334">
    <property type="entry name" value="Pectin_lyas_fold"/>
</dbReference>
<keyword evidence="8" id="KW-0677">Repeat</keyword>
<evidence type="ECO:0000256" key="8">
    <source>
        <dbReference type="ARBA" id="ARBA00022737"/>
    </source>
</evidence>
<dbReference type="InterPro" id="IPR052387">
    <property type="entry name" value="Fibrocystin"/>
</dbReference>
<evidence type="ECO:0000256" key="3">
    <source>
        <dbReference type="ARBA" id="ARBA00004316"/>
    </source>
</evidence>
<evidence type="ECO:0000256" key="4">
    <source>
        <dbReference type="ARBA" id="ARBA00022475"/>
    </source>
</evidence>
<evidence type="ECO:0000256" key="13">
    <source>
        <dbReference type="ARBA" id="ARBA00023273"/>
    </source>
</evidence>
<dbReference type="PROSITE" id="PS50026">
    <property type="entry name" value="EGF_3"/>
    <property type="match status" value="3"/>
</dbReference>
<dbReference type="Pfam" id="PF12947">
    <property type="entry name" value="EGF_3"/>
    <property type="match status" value="2"/>
</dbReference>
<dbReference type="PROSITE" id="PS01187">
    <property type="entry name" value="EGF_CA"/>
    <property type="match status" value="2"/>
</dbReference>
<feature type="compositionally biased region" description="Polar residues" evidence="15">
    <location>
        <begin position="138"/>
        <end position="147"/>
    </location>
</feature>
<dbReference type="SUPFAM" id="SSF57184">
    <property type="entry name" value="Growth factor receptor domain"/>
    <property type="match status" value="2"/>
</dbReference>
<keyword evidence="6" id="KW-0812">Transmembrane</keyword>
<evidence type="ECO:0000256" key="12">
    <source>
        <dbReference type="ARBA" id="ARBA00023180"/>
    </source>
</evidence>
<keyword evidence="4" id="KW-1003">Cell membrane</keyword>
<feature type="domain" description="EGF-like" evidence="17">
    <location>
        <begin position="4883"/>
        <end position="4923"/>
    </location>
</feature>
<keyword evidence="10" id="KW-0472">Membrane</keyword>
<accession>A0ABN7RLY3</accession>
<dbReference type="InterPro" id="IPR055401">
    <property type="entry name" value="CEMIP_beta-hel_dom"/>
</dbReference>
<evidence type="ECO:0000256" key="2">
    <source>
        <dbReference type="ARBA" id="ARBA00004236"/>
    </source>
</evidence>
<evidence type="ECO:0000256" key="7">
    <source>
        <dbReference type="ARBA" id="ARBA00022729"/>
    </source>
</evidence>
<feature type="region of interest" description="Disordered" evidence="15">
    <location>
        <begin position="109"/>
        <end position="152"/>
    </location>
</feature>
<dbReference type="Gene3D" id="2.160.20.10">
    <property type="entry name" value="Single-stranded right-handed beta-helix, Pectin lyase-like"/>
    <property type="match status" value="1"/>
</dbReference>
<dbReference type="InterPro" id="IPR009030">
    <property type="entry name" value="Growth_fac_rcpt_cys_sf"/>
</dbReference>
<feature type="compositionally biased region" description="Basic and acidic residues" evidence="15">
    <location>
        <begin position="118"/>
        <end position="137"/>
    </location>
</feature>
<feature type="domain" description="EGF-like" evidence="17">
    <location>
        <begin position="4799"/>
        <end position="4839"/>
    </location>
</feature>
<dbReference type="SMART" id="SM01225">
    <property type="entry name" value="G8"/>
    <property type="match status" value="2"/>
</dbReference>
<dbReference type="InterPro" id="IPR000742">
    <property type="entry name" value="EGF"/>
</dbReference>
<evidence type="ECO:0000256" key="11">
    <source>
        <dbReference type="ARBA" id="ARBA00023157"/>
    </source>
</evidence>
<feature type="domain" description="G8" evidence="18">
    <location>
        <begin position="2485"/>
        <end position="2618"/>
    </location>
</feature>
<dbReference type="Proteomes" id="UP001158576">
    <property type="component" value="Chromosome PAR"/>
</dbReference>
<sequence length="5200" mass="573164">MKKRDFILTLLLGAARADYPVKSASAVGGDEAGNTIFSFGGNFADEENLDLQFKCHGGHFTPCLIEEESSTNIVCRAKLDDGRHTLFLNNEECQLDACSFRIKAPEIDPIPRSFNGESRPRSRVESGRRNPDYREPPQKQSESSSKARGSGWNDTPGWPVVYDVLNGDVSINGGFTLTIEGENFGSKLDSFGEEGREGNSDIKVFLESRESGSWSPVAECIPIAHYHNPTQIFCEVFDRLPHYGQYRTAVFINGNAANWHCGCKKCDWMCKVGTYEWSADYIRQNVDSMRAVGQPRWTEWFSFEEFGSDLVYEWESEHSGQTPGQEFFWGDVWRKKNTTQICFAPLAMEARNDETGAILDSTYFDEFTREYAVCRADEGSNGCSMNSTSFRFFCDEGATKFHWNPANRDDVPSMDYDTETLEYLESVDFLINNNEVVGQCHLAYEDEENSEVYRFDPIEIGNHGYHNSFYFSCRVETDYVGHVTLGVKNHGRGYTSLSQESKFFDSDGEVRSFTLAPSIHSITPTSGYHEGGTRVTITGRGLAGPNVGAEKAEVTVGGVPCDIVSASPRTIVCDTRASVAIAEGAKHIGGAGADLEITTAFEWTMDTDQFRYGADGWDLREEHEWWEFGAEERTKFSRRLYKAHNSKDFYQEWDAPWWGKRYHERSDWFFGQMTGAFSPPITGYYTLYKFCDDVGSMWMNTDGGNHPDTQEHLFSNIRTFNPHSAGPHRGESASPRMFLEADKSYIFNDNFVEHSGRSYNKLSFIFHGPDPEINYQHDPVPAPREYDSYVAQNDQLQVVQEVQEVDILSSSQEENIKVAIVSGDPDRVKFGLRWANSNGQSKTTPLGTWNEHKENDGALTKTLISSQCETLGSFEPFYMPSNEDSSTQWRFPYGKTNVESFCGQKSYYAKWREFFAIGESEWLPAAEPVHIDLVPHFCFAHKGELDENSHNTRMFLEVGYMANGSSETFGEIIDNLSFLEMSLSPQEINMESRTSWVHMCIDLRALILANTDLTSNQNPDFVEHVYLRRLYFRNRWGYFDELGFGVASDDYEVFRSDVPIRPNTPVGNIDMKVNENAMIARLKDTLCGIDIPDFEVIGGANTAVTVEDVIVFNNFNEETTGKLYTLTNQWGAELQIQVHEHQPVSPGVQGFFRLSYLGQTTPEIDIQAPDINDVLTSELKKLHGDVAMVNAESNGNCNDGYTLQLWWAVPGDFAPIEVQNINLTGVELHVETVDVRSGGIWIKEIPGAFLRTVHDEPQVVVTRNGISAVCNTDDQECSFSYLDAPADIASTSAAQVNTPASGEASFVVNFDAPVGTIAYMKIGDVFGEYCYADTQCRFVQTSETSVEIFFQSLPYGSHPITAYTEFGALLNSGDLSILVNPPAAGVSVSPSVGPAYGGNMVTISGKGVGIGEQVPFFDGVESKIISVSADEIVCLSPTIETTDAAVDIAFENGVVLGSFAYSGASYDLTSDRIDWSVKGNQEIAFSLSSAPADVESGDIFFDGEWIATLNFANNGFAYVNAPSDAKTDFEVKICLFKKVDGETIYLGWTSTILISYRLTIDSITPTHSSTAGGRILTINGRGFGTNSEEVQVHVGGIPCDVESTTWQEVTCKTRGRYETHQVILTGSSWFPQKLTVRANDRITWSWISNEEFTVQIGTTDSLNNEEKLSDDIVSNIVSGEAGTVETIVTAAPGTYFYTSGYMDGYSIFANGQIEVLPPLNYEEEVVLSLAGYKANTNPLMVRGWRKWTGSTDCATDGGSVSIASSETVAANCTACTTHTYSYDLTPKASSVEFDGQTLTITSDDFADQTDCPGAFNVVGRSAYGEIKFTVESVSATQVVASMPAPKANWPFGEDLQIEVSEFGRGNVLINSDQVEKFTVSPSIDSVSPRIGSNEGGALVTITGDGLKFDRYTYTKVSCCSEILTHTKTQIVCVSAPGKPGSSAGIGVTWHEKEPENENVFITLAGSLGGSYTLKTDFSFDFTQLAVEDDVNEFAHQTNTFSLDVSYQFPTSPDNLRAFMKGVSDGSQIELTNTYLELCEGKACFRSQWTATGYTSQKYDVWLESDNYGKITYGREYPSIFITSMQYNEGSHFGGHKIRMTTTTIYGDFPEHHNLRISRWGRNLCEREDERLEGYCTIEKISDNQIEIVTAPMIGEISGTGERADVRINFEYDNGDGDEEEMVYWWDSVSNRYHHDWTLTPGVSAVSSNRFSIGDVLSITLNGTEDGTCTGAEVYIGNAPCAISSCSAVGGTIDCIVGPQGDGDYSLTVFFPEVGYATINDGVDKVFTMNFDVTSISPSSGSYGGGVLVTLIGSGLGAETFDGRLCEEPLYDCEFPDFETAICRTPNIGVREHDSFVCTYQFYNADGSPHSSSRIASFGFTYQLSDTAIISDISPALGGSMGGTRITISGSGFVPLGQTVTIGQSTCDIISESSTVIVCETNSHPTSTKEAVIVELTSSGFAARDPNAPASFTGDFWYIDRWSSIFTWGCTESPCENKPVDYDIAVIPAGVTVLLDESTPLLSVLLIQGGTLLWNRSSGIKLRAQYVLITDEGRFELGTEEDPFCLDAAGNRMTADIELFGHSRSVKLPIYGAKVFAVRSGTLDLHGCPIGKSYSVLSQTANAGDSELVLKDVVETADGAASNWQAGDEVAIATTGGRLSMKQTERKVIQSVSGNVVTLTEPLEHRHIYHLSTWDGDELEVTAEVALLTRNVRLYGNRNMDWYEELPECTETQEAAESAVQTCFQNKWGDEVGSDEFGSHLIMHYIVRGRIRNIEVFHAGQGAQLGRYALHFHNSGNQPDSYISSNSIHDTFNRAITMHGVWNATIEWNVAFRCKGHNFFIEDAVEEDLLIQYNLAMMVKPAQSLLNTDQKATGFWITNTFNTIQHNRVAGSAQMGYWVNAPSVSGHANADCPPIVRSHCPNFTSVKKWYNNTGHDIGLYGFWVFTTEENVAYAPSTMDCQETWPPGEAIFEKGTFWNCKRGMELALVGDNVKVKDFTVANNQLGGLSVLETQSLRDGGMFDEYFTGIVDSKTIGYIDATVPELSLCTRFGVETPWKPDGQMTVDGIKFFNYDVSYEDDENVEPGWCSAIDACYSSYPFDCGRTSQWSNVQWFNSPRKFAADWEHETILVDMDGSLTGMGAPGYSVVPQSDLFPPSMCFDAPEFSVEFPAMICNSIEYNRYAVNKVLPDSLRGFSMIIENRWGQSFVPFRKSRSTSGFGYMGLLLSGEHHDISWVDHEHITNITYNGQLYDIGKDKMVTIRHPFYQSTDYAEITGGKRGVHANASDLGDIYEDFVGVPKEDGIFDRTGSPLDYYISPIDNSLTFGAMRGDYSNKFYDLNFQISVYKCFWPGCVPPTEPPPTTPPTISDYCNWSDLACWDDGVVPSDGANVTIANDKDVTLDIDITVDILFIEGTLRVSNETDVTINARVILINTGMGSSSATRNLIAVENGNFFVGSEESPICDTSVTINLLGNEFGAEFGAPNGAVPIGSKAIGNLGGLQLFGCPRALRSSQLAADLVAGDNQLTLVDDASSLQLGDELGIAPTSFDMREAEYVVVTGISGSVVTFDPPAQFDHLGNTEFAAEVVVLTRNVKISGASESSDFFGGRVVSMDVTESSTFRSGWAQVSDVEFVNMGQFGHTKPDDLRVPLAFYYIGLQDSSDSRRSFVTNSAFHHSYNGGIVTGAGCDGVQVEGNVFFDIVADAIEDLGENTQIIDNTVVFCQYRVLYQNNFEIAIPQNGDTEQSNLPAGISTIGTKTAVVLNNRVSGVEGYCYKSHGKACSSNDVCADSVSVESPPTIENTGHTCMFGAAIIKVQGRPCMEYSNFNFWKIMDYAFYTQAIGSDVLIKNNIVTDSVVGIQNVMIGNGDPLDHVHGNQKVSIDGNIFTAFSDSFACSDFGKRNNALVVTSGMTSMSRSRFNPRSGTTAIKTPYFQNKVNKWPKKPLDQQTGYTTLAGRSCVNSNTFINYRNQVCGNARSHIIFSTTRALTDHAPMVEVRDTTKVTSTKANLVYFHRPSVGKVSLDECVDMPCDGARRRFIKDIDGSLTNDAPTGQEVAIISQSEYHWEGVTGFPWSDNVDQRFGLGDYRIPTSMLTDIDGNVEDPYVYAPSRGAPRPDSCEYETSYNAYVCTGATRGFLNFESMDFDTEVRRIAPIGIRSDSGFLDLGNGPADHSCCAGYACSLRATMNYFLVNCGETYDFHTTGTMPTKVRFSLQQLPATCKIGIKMHTMRQNRQDVFLNGDNIIYSNQYDFANDTWRFPHPSMIPTLDEPSGSNYFDRAEQMLYFTLGGGDQLEVRIANSIILTLDITTELTIEEFYASSDLPYLLAAMLGLDPSQVKIVEVVRETNPARTWTHESTTVTGQLPENNEVTRVKIEFSNEFGSDEEDSVSNGGFSRAVFTTSSAINNKNVGNRLVAAQMEGRLEADISQASGSELNIVATTLTAQALSGETPAWYEKGTEGDSQTVLAQLGIDPDLTEGTALQDLIVETAELNNKTEIINSTNIEEQAILQETMDRTTKAVSYDQVPTTMVVVQQIPQKVFVGSRMRYPIRVAMLDANHESMTEVGYMGDPMRITISSSPDTLLKNTETYFVPGNGIANFDYLEFAEAGRFSFSIALTYTGEADIAVADVQTISFDVTADVPSDLAFDMPPPETVVQRRPFSAMVIMYDSAGNLMTGDILTPTDPWRVCAAPVNGTATQELLGEIEVPFVNGVAKFDNLQFKEIQKNAAVRFYVCYAAGEDVEALGISQIISESISVTNIDECLSALHNCDPNASCTDTEGSYTCECNDGFTGNGFVCIEFVDECTDETHECSEYATCVDAPVGYTCACNTGFSGDGYTCEDDDECMDETDWCDDAISICVNELGTFSCQCNSGYESINSKQCRDIDECVNNPCDGENQECTNTPGSYECACGEGFKLNWRDECVDINECNTGDHVCGENTQCENQLGTYTCVGTGGGGACTKTCDPGFECGFDATGGEICVDVDECADAELNNCQSFETCVNTNGKFRCDFDRDTHCPAEQPWKPEWKGRKNMRYIYLSDEDAMLAMKFRAKNRLVNPRTDLYYGFVVFTKDVCGVDFLRAINDGRVQIGFVDSEPVYEHKITYFRNDKKFTNAGFSFRLTQTVDKDTPWTRKQGQIVKNMGSDDVQIIFMGLDKINWLTNAENCLLTAANAILPDGDYPDVMTPCVLWEKIFWNTPTITN</sequence>
<dbReference type="CDD" id="cd00603">
    <property type="entry name" value="IPT_PCSR"/>
    <property type="match status" value="4"/>
</dbReference>
<dbReference type="Gene3D" id="2.10.25.10">
    <property type="entry name" value="Laminin"/>
    <property type="match status" value="5"/>
</dbReference>
<dbReference type="Pfam" id="PF24606">
    <property type="entry name" value="CEMIP_beta-hel"/>
    <property type="match status" value="2"/>
</dbReference>
<dbReference type="SUPFAM" id="SSF51126">
    <property type="entry name" value="Pectin lyase-like"/>
    <property type="match status" value="2"/>
</dbReference>
<keyword evidence="13" id="KW-0966">Cell projection</keyword>
<dbReference type="InterPro" id="IPR024731">
    <property type="entry name" value="NELL2-like_EGF"/>
</dbReference>
<dbReference type="Pfam" id="PF01833">
    <property type="entry name" value="TIG"/>
    <property type="match status" value="5"/>
</dbReference>
<dbReference type="Gene3D" id="2.60.40.10">
    <property type="entry name" value="Immunoglobulins"/>
    <property type="match status" value="5"/>
</dbReference>
<evidence type="ECO:0000313" key="19">
    <source>
        <dbReference type="EMBL" id="CAG5076495.1"/>
    </source>
</evidence>
<evidence type="ECO:0000256" key="6">
    <source>
        <dbReference type="ARBA" id="ARBA00022692"/>
    </source>
</evidence>
<feature type="chain" id="PRO_5046333790" evidence="16">
    <location>
        <begin position="18"/>
        <end position="5200"/>
    </location>
</feature>
<dbReference type="InterPro" id="IPR002909">
    <property type="entry name" value="IPT_dom"/>
</dbReference>
<organism evidence="19 20">
    <name type="scientific">Oikopleura dioica</name>
    <name type="common">Tunicate</name>
    <dbReference type="NCBI Taxonomy" id="34765"/>
    <lineage>
        <taxon>Eukaryota</taxon>
        <taxon>Metazoa</taxon>
        <taxon>Chordata</taxon>
        <taxon>Tunicata</taxon>
        <taxon>Appendicularia</taxon>
        <taxon>Copelata</taxon>
        <taxon>Oikopleuridae</taxon>
        <taxon>Oikopleura</taxon>
    </lineage>
</organism>
<dbReference type="PROSITE" id="PS51484">
    <property type="entry name" value="G8"/>
    <property type="match status" value="2"/>
</dbReference>
<keyword evidence="11" id="KW-1015">Disulfide bond</keyword>
<evidence type="ECO:0000256" key="9">
    <source>
        <dbReference type="ARBA" id="ARBA00022989"/>
    </source>
</evidence>
<keyword evidence="7 16" id="KW-0732">Signal</keyword>
<dbReference type="SMART" id="SM00429">
    <property type="entry name" value="IPT"/>
    <property type="match status" value="6"/>
</dbReference>
<dbReference type="PANTHER" id="PTHR46769">
    <property type="entry name" value="POLYCYSTIC KIDNEY AND HEPATIC DISEASE 1 (AUTOSOMAL RECESSIVE)-LIKE 1"/>
    <property type="match status" value="1"/>
</dbReference>
<dbReference type="PROSITE" id="PS00010">
    <property type="entry name" value="ASX_HYDROXYL"/>
    <property type="match status" value="3"/>
</dbReference>
<dbReference type="CDD" id="cd00054">
    <property type="entry name" value="EGF_CA"/>
    <property type="match status" value="5"/>
</dbReference>
<evidence type="ECO:0000256" key="16">
    <source>
        <dbReference type="SAM" id="SignalP"/>
    </source>
</evidence>
<reference evidence="19 20" key="1">
    <citation type="submission" date="2021-04" db="EMBL/GenBank/DDBJ databases">
        <authorList>
            <person name="Bliznina A."/>
        </authorList>
    </citation>
    <scope>NUCLEOTIDE SEQUENCE [LARGE SCALE GENOMIC DNA]</scope>
</reference>
<protein>
    <submittedName>
        <fullName evidence="19">Oidioi.mRNA.OKI2018_I69.PAR.g8474.t1.cds</fullName>
    </submittedName>
</protein>
<dbReference type="SUPFAM" id="SSF57196">
    <property type="entry name" value="EGF/Laminin"/>
    <property type="match status" value="1"/>
</dbReference>
<dbReference type="InterPro" id="IPR006626">
    <property type="entry name" value="PbH1"/>
</dbReference>
<evidence type="ECO:0000256" key="1">
    <source>
        <dbReference type="ARBA" id="ARBA00004167"/>
    </source>
</evidence>
<dbReference type="PROSITE" id="PS01186">
    <property type="entry name" value="EGF_2"/>
    <property type="match status" value="3"/>
</dbReference>
<dbReference type="SMART" id="SM00181">
    <property type="entry name" value="EGF"/>
    <property type="match status" value="4"/>
</dbReference>
<keyword evidence="12" id="KW-0325">Glycoprotein</keyword>
<name>A0ABN7RLY3_OIKDI</name>
<dbReference type="Pfam" id="PF10162">
    <property type="entry name" value="G8"/>
    <property type="match status" value="2"/>
</dbReference>
<dbReference type="InterPro" id="IPR049883">
    <property type="entry name" value="NOTCH1_EGF-like"/>
</dbReference>
<dbReference type="PANTHER" id="PTHR46769:SF2">
    <property type="entry name" value="FIBROCYSTIN-L ISOFORM 2 PRECURSOR-RELATED"/>
    <property type="match status" value="1"/>
</dbReference>